<dbReference type="AlphaFoldDB" id="A0A1D3DU68"/>
<gene>
    <name evidence="2" type="ORF">J116_016610</name>
</gene>
<reference evidence="2 3" key="1">
    <citation type="journal article" date="2013" name="Genome Announc.">
        <title>Genome Sequence of Streptomyces violaceusniger Strain SPC6, a Halotolerant Streptomycete That Exhibits Rapid Growth and Development.</title>
        <authorList>
            <person name="Chen X."/>
            <person name="Zhang B."/>
            <person name="Zhang W."/>
            <person name="Wu X."/>
            <person name="Zhang M."/>
            <person name="Chen T."/>
            <person name="Liu G."/>
            <person name="Dyson P."/>
        </authorList>
    </citation>
    <scope>NUCLEOTIDE SEQUENCE [LARGE SCALE GENOMIC DNA]</scope>
    <source>
        <strain evidence="2 3">SPC6</strain>
    </source>
</reference>
<dbReference type="PANTHER" id="PTHR43767:SF1">
    <property type="entry name" value="NONRIBOSOMAL PEPTIDE SYNTHASE PES1 (EUROFUNG)-RELATED"/>
    <property type="match status" value="1"/>
</dbReference>
<comment type="caution">
    <text evidence="2">The sequence shown here is derived from an EMBL/GenBank/DDBJ whole genome shotgun (WGS) entry which is preliminary data.</text>
</comment>
<sequence>MRALTLDGMFSAAARRHPDAVVVREGRRVLSYGRAEERAARLASALVRHGLQLGDPVVVHCADHRQSVVAQLAVLKAGGVCVPVPRDARGAAGPRVSALTGARAVLCGGFAVPLWRHHELVVDLDDAEVWRRVGALEPEPSLPHSGPVDAAYLLTPAAEPNGYLTDHRAWQYHLAARVRAAGPAGLALTATRGPGTPAALSALWWAVAGGGTYVPWRPGLLVAGGSAGSRVAVFSPEEYGRVLKSVRGGTPPFGTAVVLGGACPPELVAHHFDALPGVRLRAEFAPAGGALPWTARDLSPLPDGGASGVGVGRPLPHVRVWAVDGDGTPLPPGCVGELVASGPAVPFESLRPRCPALGDEGAEPMRSSWLGLRRANGTVEVTARGAGHRYGTAALSRQAVGAG</sequence>
<dbReference type="SUPFAM" id="SSF56801">
    <property type="entry name" value="Acetyl-CoA synthetase-like"/>
    <property type="match status" value="1"/>
</dbReference>
<dbReference type="eggNOG" id="COG1020">
    <property type="taxonomic scope" value="Bacteria"/>
</dbReference>
<organism evidence="2 3">
    <name type="scientific">Streptomyces thermolilacinus SPC6</name>
    <dbReference type="NCBI Taxonomy" id="1306406"/>
    <lineage>
        <taxon>Bacteria</taxon>
        <taxon>Bacillati</taxon>
        <taxon>Actinomycetota</taxon>
        <taxon>Actinomycetes</taxon>
        <taxon>Kitasatosporales</taxon>
        <taxon>Streptomycetaceae</taxon>
        <taxon>Streptomyces</taxon>
    </lineage>
</organism>
<proteinExistence type="predicted"/>
<dbReference type="STRING" id="1306406.J116_016610"/>
<dbReference type="PANTHER" id="PTHR43767">
    <property type="entry name" value="LONG-CHAIN-FATTY-ACID--COA LIGASE"/>
    <property type="match status" value="1"/>
</dbReference>
<dbReference type="InterPro" id="IPR050237">
    <property type="entry name" value="ATP-dep_AMP-bd_enzyme"/>
</dbReference>
<accession>A0A1D3DU68</accession>
<feature type="domain" description="AMP-dependent synthetase/ligase" evidence="1">
    <location>
        <begin position="10"/>
        <end position="117"/>
    </location>
</feature>
<evidence type="ECO:0000259" key="1">
    <source>
        <dbReference type="Pfam" id="PF00501"/>
    </source>
</evidence>
<keyword evidence="3" id="KW-1185">Reference proteome</keyword>
<dbReference type="Proteomes" id="UP000095329">
    <property type="component" value="Unassembled WGS sequence"/>
</dbReference>
<protein>
    <recommendedName>
        <fullName evidence="1">AMP-dependent synthetase/ligase domain-containing protein</fullName>
    </recommendedName>
</protein>
<name>A0A1D3DU68_9ACTN</name>
<evidence type="ECO:0000313" key="2">
    <source>
        <dbReference type="EMBL" id="OEJ95857.1"/>
    </source>
</evidence>
<dbReference type="Gene3D" id="3.40.50.12780">
    <property type="entry name" value="N-terminal domain of ligase-like"/>
    <property type="match status" value="1"/>
</dbReference>
<dbReference type="Pfam" id="PF00501">
    <property type="entry name" value="AMP-binding"/>
    <property type="match status" value="1"/>
</dbReference>
<evidence type="ECO:0000313" key="3">
    <source>
        <dbReference type="Proteomes" id="UP000095329"/>
    </source>
</evidence>
<dbReference type="InterPro" id="IPR042099">
    <property type="entry name" value="ANL_N_sf"/>
</dbReference>
<dbReference type="EMBL" id="ASHX02000001">
    <property type="protein sequence ID" value="OEJ95857.1"/>
    <property type="molecule type" value="Genomic_DNA"/>
</dbReference>
<dbReference type="InterPro" id="IPR000873">
    <property type="entry name" value="AMP-dep_synth/lig_dom"/>
</dbReference>